<sequence>MNNNKKLFAFKLAEKKQQAHVSQQQNVQFKARDGVAIAGCTLAPAGNGHAPRYSDTGMYC</sequence>
<keyword evidence="2" id="KW-1185">Reference proteome</keyword>
<accession>A0A972FQ26</accession>
<protein>
    <submittedName>
        <fullName evidence="1">Uncharacterized protein</fullName>
    </submittedName>
</protein>
<proteinExistence type="predicted"/>
<dbReference type="EMBL" id="JAAXYH010000001">
    <property type="protein sequence ID" value="NMH64038.1"/>
    <property type="molecule type" value="Genomic_DNA"/>
</dbReference>
<dbReference type="RefSeq" id="WP_169562703.1">
    <property type="nucleotide sequence ID" value="NZ_JAAXYH010000001.1"/>
</dbReference>
<dbReference type="AlphaFoldDB" id="A0A972FQ26"/>
<evidence type="ECO:0000313" key="1">
    <source>
        <dbReference type="EMBL" id="NMH64038.1"/>
    </source>
</evidence>
<comment type="caution">
    <text evidence="1">The sequence shown here is derived from an EMBL/GenBank/DDBJ whole genome shotgun (WGS) entry which is preliminary data.</text>
</comment>
<evidence type="ECO:0000313" key="2">
    <source>
        <dbReference type="Proteomes" id="UP000737113"/>
    </source>
</evidence>
<dbReference type="Proteomes" id="UP000737113">
    <property type="component" value="Unassembled WGS sequence"/>
</dbReference>
<reference evidence="1" key="1">
    <citation type="submission" date="2020-04" db="EMBL/GenBank/DDBJ databases">
        <title>Description of Shewanella salipaludis sp. nov., isolated from a salt marsh.</title>
        <authorList>
            <person name="Park S."/>
            <person name="Yoon J.-H."/>
        </authorList>
    </citation>
    <scope>NUCLEOTIDE SEQUENCE</scope>
    <source>
        <strain evidence="1">SHSM-M6</strain>
    </source>
</reference>
<name>A0A972FQ26_9GAMM</name>
<gene>
    <name evidence="1" type="ORF">HC757_02455</name>
</gene>
<organism evidence="1 2">
    <name type="scientific">Shewanella salipaludis</name>
    <dbReference type="NCBI Taxonomy" id="2723052"/>
    <lineage>
        <taxon>Bacteria</taxon>
        <taxon>Pseudomonadati</taxon>
        <taxon>Pseudomonadota</taxon>
        <taxon>Gammaproteobacteria</taxon>
        <taxon>Alteromonadales</taxon>
        <taxon>Shewanellaceae</taxon>
        <taxon>Shewanella</taxon>
    </lineage>
</organism>